<sequence length="193" mass="21522">MRGCQGFYKSSLAKAWAAKGWKDIVDLKVVPYGNARVLDGKIQCQHGEPECQGNRWQQCAIHAYPDQVEHIPFIICTEEHGDDMLNNMEKCATESGLVYSKLSACYNSPLSDQLQQQAAKDTPSDHKYVPWIMIDGKLSPSDGDHILQEVCAKYKGNKPAGCSAAVEPPRTEFLRRDGRCFVDEEQTVGSQVE</sequence>
<accession>A0AAE0G1I5</accession>
<evidence type="ECO:0000313" key="6">
    <source>
        <dbReference type="EMBL" id="KAK3269799.1"/>
    </source>
</evidence>
<keyword evidence="4" id="KW-0732">Signal</keyword>
<protein>
    <recommendedName>
        <fullName evidence="8">Gamma-interferon-inducible lysosomal thiol reductase</fullName>
    </recommendedName>
</protein>
<name>A0AAE0G1I5_9CHLO</name>
<evidence type="ECO:0000256" key="2">
    <source>
        <dbReference type="ARBA" id="ARBA00005679"/>
    </source>
</evidence>
<reference evidence="6 7" key="1">
    <citation type="journal article" date="2015" name="Genome Biol. Evol.">
        <title>Comparative Genomics of a Bacterivorous Green Alga Reveals Evolutionary Causalities and Consequences of Phago-Mixotrophic Mode of Nutrition.</title>
        <authorList>
            <person name="Burns J.A."/>
            <person name="Paasch A."/>
            <person name="Narechania A."/>
            <person name="Kim E."/>
        </authorList>
    </citation>
    <scope>NUCLEOTIDE SEQUENCE [LARGE SCALE GENOMIC DNA]</scope>
    <source>
        <strain evidence="6 7">PLY_AMNH</strain>
    </source>
</reference>
<evidence type="ECO:0008006" key="8">
    <source>
        <dbReference type="Google" id="ProtNLM"/>
    </source>
</evidence>
<dbReference type="PANTHER" id="PTHR13234">
    <property type="entry name" value="GAMMA-INTERFERON INDUCIBLE LYSOSOMAL THIOL REDUCTASE GILT"/>
    <property type="match status" value="1"/>
</dbReference>
<comment type="caution">
    <text evidence="6">The sequence shown here is derived from an EMBL/GenBank/DDBJ whole genome shotgun (WGS) entry which is preliminary data.</text>
</comment>
<dbReference type="GO" id="GO:0005576">
    <property type="term" value="C:extracellular region"/>
    <property type="evidence" value="ECO:0007669"/>
    <property type="project" value="UniProtKB-SubCell"/>
</dbReference>
<dbReference type="Pfam" id="PF03227">
    <property type="entry name" value="GILT"/>
    <property type="match status" value="1"/>
</dbReference>
<evidence type="ECO:0000256" key="3">
    <source>
        <dbReference type="ARBA" id="ARBA00022525"/>
    </source>
</evidence>
<keyword evidence="7" id="KW-1185">Reference proteome</keyword>
<comment type="similarity">
    <text evidence="2">Belongs to the GILT family.</text>
</comment>
<dbReference type="Proteomes" id="UP001190700">
    <property type="component" value="Unassembled WGS sequence"/>
</dbReference>
<gene>
    <name evidence="6" type="ORF">CYMTET_21773</name>
</gene>
<dbReference type="PANTHER" id="PTHR13234:SF8">
    <property type="entry name" value="GAMMA-INTERFERON-INDUCIBLE LYSOSOMAL THIOL REDUCTASE"/>
    <property type="match status" value="1"/>
</dbReference>
<organism evidence="6 7">
    <name type="scientific">Cymbomonas tetramitiformis</name>
    <dbReference type="NCBI Taxonomy" id="36881"/>
    <lineage>
        <taxon>Eukaryota</taxon>
        <taxon>Viridiplantae</taxon>
        <taxon>Chlorophyta</taxon>
        <taxon>Pyramimonadophyceae</taxon>
        <taxon>Pyramimonadales</taxon>
        <taxon>Pyramimonadaceae</taxon>
        <taxon>Cymbomonas</taxon>
    </lineage>
</organism>
<dbReference type="GO" id="GO:0016671">
    <property type="term" value="F:oxidoreductase activity, acting on a sulfur group of donors, disulfide as acceptor"/>
    <property type="evidence" value="ECO:0007669"/>
    <property type="project" value="InterPro"/>
</dbReference>
<evidence type="ECO:0000256" key="4">
    <source>
        <dbReference type="ARBA" id="ARBA00022729"/>
    </source>
</evidence>
<evidence type="ECO:0000256" key="5">
    <source>
        <dbReference type="ARBA" id="ARBA00023180"/>
    </source>
</evidence>
<evidence type="ECO:0000313" key="7">
    <source>
        <dbReference type="Proteomes" id="UP001190700"/>
    </source>
</evidence>
<dbReference type="EMBL" id="LGRX02010733">
    <property type="protein sequence ID" value="KAK3269799.1"/>
    <property type="molecule type" value="Genomic_DNA"/>
</dbReference>
<keyword evidence="3" id="KW-0964">Secreted</keyword>
<evidence type="ECO:0000256" key="1">
    <source>
        <dbReference type="ARBA" id="ARBA00004613"/>
    </source>
</evidence>
<proteinExistence type="inferred from homology"/>
<keyword evidence="5" id="KW-0325">Glycoprotein</keyword>
<comment type="subcellular location">
    <subcellularLocation>
        <location evidence="1">Secreted</location>
    </subcellularLocation>
</comment>
<dbReference type="InterPro" id="IPR004911">
    <property type="entry name" value="Interferon-induced_GILT"/>
</dbReference>
<dbReference type="AlphaFoldDB" id="A0AAE0G1I5"/>